<keyword evidence="3" id="KW-1185">Reference proteome</keyword>
<proteinExistence type="predicted"/>
<gene>
    <name evidence="2" type="ORF">INT48_002871</name>
</gene>
<evidence type="ECO:0000313" key="2">
    <source>
        <dbReference type="EMBL" id="KAG2234281.1"/>
    </source>
</evidence>
<reference evidence="2" key="1">
    <citation type="submission" date="2021-01" db="EMBL/GenBank/DDBJ databases">
        <title>Metabolic potential, ecology and presence of endohyphal bacteria is reflected in genomic diversity of Mucoromycotina.</title>
        <authorList>
            <person name="Muszewska A."/>
            <person name="Okrasinska A."/>
            <person name="Steczkiewicz K."/>
            <person name="Drgas O."/>
            <person name="Orlowska M."/>
            <person name="Perlinska-Lenart U."/>
            <person name="Aleksandrzak-Piekarczyk T."/>
            <person name="Szatraj K."/>
            <person name="Zielenkiewicz U."/>
            <person name="Pilsyk S."/>
            <person name="Malc E."/>
            <person name="Mieczkowski P."/>
            <person name="Kruszewska J.S."/>
            <person name="Biernat P."/>
            <person name="Pawlowska J."/>
        </authorList>
    </citation>
    <scope>NUCLEOTIDE SEQUENCE</scope>
    <source>
        <strain evidence="2">WA0000018081</strain>
    </source>
</reference>
<dbReference type="AlphaFoldDB" id="A0A8H7SSG8"/>
<evidence type="ECO:0000256" key="1">
    <source>
        <dbReference type="SAM" id="Phobius"/>
    </source>
</evidence>
<sequence>MVIGYTLFGILVTVSNNIKTFIDHGSVLAGFGSFTTFAYPATYVYMFIPTISCMTYSTILAFDHSPNYKAWLPSKTLRFSIIFFAAACFMGALMPALPGGDVMTDGAALDCLWTNYMQWKIQFNDPITYPWVTGMDKACSLLKAADGLCWILSLGWFAQSVLYMCAVRQAKTFLEK</sequence>
<accession>A0A8H7SSG8</accession>
<name>A0A8H7SSG8_9FUNG</name>
<keyword evidence="1" id="KW-1133">Transmembrane helix</keyword>
<feature type="transmembrane region" description="Helical" evidence="1">
    <location>
        <begin position="150"/>
        <end position="167"/>
    </location>
</feature>
<feature type="transmembrane region" description="Helical" evidence="1">
    <location>
        <begin position="76"/>
        <end position="97"/>
    </location>
</feature>
<keyword evidence="1" id="KW-0812">Transmembrane</keyword>
<protein>
    <submittedName>
        <fullName evidence="2">Uncharacterized protein</fullName>
    </submittedName>
</protein>
<comment type="caution">
    <text evidence="2">The sequence shown here is derived from an EMBL/GenBank/DDBJ whole genome shotgun (WGS) entry which is preliminary data.</text>
</comment>
<dbReference type="EMBL" id="JAEPRE010000057">
    <property type="protein sequence ID" value="KAG2234281.1"/>
    <property type="molecule type" value="Genomic_DNA"/>
</dbReference>
<dbReference type="Proteomes" id="UP000613177">
    <property type="component" value="Unassembled WGS sequence"/>
</dbReference>
<evidence type="ECO:0000313" key="3">
    <source>
        <dbReference type="Proteomes" id="UP000613177"/>
    </source>
</evidence>
<organism evidence="2 3">
    <name type="scientific">Thamnidium elegans</name>
    <dbReference type="NCBI Taxonomy" id="101142"/>
    <lineage>
        <taxon>Eukaryota</taxon>
        <taxon>Fungi</taxon>
        <taxon>Fungi incertae sedis</taxon>
        <taxon>Mucoromycota</taxon>
        <taxon>Mucoromycotina</taxon>
        <taxon>Mucoromycetes</taxon>
        <taxon>Mucorales</taxon>
        <taxon>Mucorineae</taxon>
        <taxon>Mucoraceae</taxon>
        <taxon>Thamnidium</taxon>
    </lineage>
</organism>
<keyword evidence="1" id="KW-0472">Membrane</keyword>